<evidence type="ECO:0000259" key="8">
    <source>
        <dbReference type="Pfam" id="PF06886"/>
    </source>
</evidence>
<feature type="region of interest" description="Disordered" evidence="7">
    <location>
        <begin position="654"/>
        <end position="716"/>
    </location>
</feature>
<sequence length="716" mass="78086">MDKGVLDVPTEKESGCVDLNDSLDKVIKDGATNNSIRMPNSSNSNGNEGVTLNNPIKDEDEKRSESTNGTPYSSHPGDNVSFFFNNSIKDGNNKISESTDGMADFVHSDLSVSVEFGEIFDGKNKDKDQDEFCVKEEDMNMSPSIQFDITSGLLDSANPDDNAGVSDSDKKKSESTNGISDSAHSDDNVSFFPNNPIMNDNNKISEGTNGMTDFVHSDPFDSVESGEIFNGENKDKDQDVFCINNAEDMNISPSVQFDITSGLIDSANSDDNVGGSLNKPIKGDENKSESTNGIPDSSHPDDNVGGSLNKPIKGDENKSERTNGIPDSSHPDDNVGGSLNKPIKGDENKSESTNGIPDSSHPDDNVGGSLNKPIKGDEKKSESTNGIPDSSHPDDNVGGSLNKPIKGDEKKSESTNGIPDSSHPDDNVSGSLNNQIKEGNEEKSESNNRKPNIAHLDLSDNNERGEVFDNENMDTHPSVKKQNNGSSRQNNHPKSATHVKSTSRSFHSGNEGNSSMVQQTILLSGDKHSTSIPTNADNVRPTNRWKKIQASSHLLKEFREVNDHKHHDEEDTHSVALSHTSSFRTGKVKITVPSAPTFRCKKRAEKRKEFYSKLEEKNQALEAEHARIEARIKEEQDAALKELRKSMKFKANPIPSFYNEGPPPKVELKKVPPTRAKSPNFTRRKSCSNASTRPSTSTTHEIKTASTRHSIGSHNN</sequence>
<comment type="subcellular location">
    <subcellularLocation>
        <location evidence="1">Cytoplasm</location>
        <location evidence="1">Cytoskeleton</location>
    </subcellularLocation>
</comment>
<evidence type="ECO:0000256" key="5">
    <source>
        <dbReference type="ARBA" id="ARBA00023212"/>
    </source>
</evidence>
<dbReference type="GO" id="GO:0005874">
    <property type="term" value="C:microtubule"/>
    <property type="evidence" value="ECO:0007669"/>
    <property type="project" value="UniProtKB-KW"/>
</dbReference>
<dbReference type="OrthoDB" id="1925970at2759"/>
<feature type="region of interest" description="Disordered" evidence="7">
    <location>
        <begin position="266"/>
        <end position="513"/>
    </location>
</feature>
<dbReference type="GO" id="GO:0008017">
    <property type="term" value="F:microtubule binding"/>
    <property type="evidence" value="ECO:0007669"/>
    <property type="project" value="InterPro"/>
</dbReference>
<dbReference type="Pfam" id="PF06886">
    <property type="entry name" value="TPX2"/>
    <property type="match status" value="1"/>
</dbReference>
<comment type="similarity">
    <text evidence="2">Belongs to the TPX2 family.</text>
</comment>
<feature type="region of interest" description="Disordered" evidence="7">
    <location>
        <begin position="151"/>
        <end position="233"/>
    </location>
</feature>
<evidence type="ECO:0000256" key="4">
    <source>
        <dbReference type="ARBA" id="ARBA00022701"/>
    </source>
</evidence>
<comment type="caution">
    <text evidence="9">The sequence shown here is derived from an EMBL/GenBank/DDBJ whole genome shotgun (WGS) entry which is preliminary data.</text>
</comment>
<evidence type="ECO:0000256" key="7">
    <source>
        <dbReference type="SAM" id="MobiDB-lite"/>
    </source>
</evidence>
<keyword evidence="10" id="KW-1185">Reference proteome</keyword>
<dbReference type="InterPro" id="IPR027329">
    <property type="entry name" value="TPX2_C"/>
</dbReference>
<dbReference type="Proteomes" id="UP000036987">
    <property type="component" value="Unassembled WGS sequence"/>
</dbReference>
<keyword evidence="3" id="KW-0963">Cytoplasm</keyword>
<evidence type="ECO:0000256" key="1">
    <source>
        <dbReference type="ARBA" id="ARBA00004245"/>
    </source>
</evidence>
<keyword evidence="5" id="KW-0206">Cytoskeleton</keyword>
<feature type="compositionally biased region" description="Polar residues" evidence="7">
    <location>
        <begin position="480"/>
        <end position="513"/>
    </location>
</feature>
<dbReference type="CDD" id="cd14686">
    <property type="entry name" value="bZIP"/>
    <property type="match status" value="1"/>
</dbReference>
<keyword evidence="4" id="KW-0493">Microtubule</keyword>
<evidence type="ECO:0000256" key="2">
    <source>
        <dbReference type="ARBA" id="ARBA00005885"/>
    </source>
</evidence>
<proteinExistence type="inferred from homology"/>
<evidence type="ECO:0000313" key="10">
    <source>
        <dbReference type="Proteomes" id="UP000036987"/>
    </source>
</evidence>
<dbReference type="EMBL" id="LFYR01000514">
    <property type="protein sequence ID" value="KMZ73892.1"/>
    <property type="molecule type" value="Genomic_DNA"/>
</dbReference>
<evidence type="ECO:0000256" key="6">
    <source>
        <dbReference type="SAM" id="Coils"/>
    </source>
</evidence>
<name>A0A0K9Q061_ZOSMR</name>
<evidence type="ECO:0000313" key="9">
    <source>
        <dbReference type="EMBL" id="KMZ73892.1"/>
    </source>
</evidence>
<dbReference type="PANTHER" id="PTHR46372">
    <property type="entry name" value="PROTEIN WVD2-LIKE 3"/>
    <property type="match status" value="1"/>
</dbReference>
<organism evidence="9 10">
    <name type="scientific">Zostera marina</name>
    <name type="common">Eelgrass</name>
    <dbReference type="NCBI Taxonomy" id="29655"/>
    <lineage>
        <taxon>Eukaryota</taxon>
        <taxon>Viridiplantae</taxon>
        <taxon>Streptophyta</taxon>
        <taxon>Embryophyta</taxon>
        <taxon>Tracheophyta</taxon>
        <taxon>Spermatophyta</taxon>
        <taxon>Magnoliopsida</taxon>
        <taxon>Liliopsida</taxon>
        <taxon>Zosteraceae</taxon>
        <taxon>Zostera</taxon>
    </lineage>
</organism>
<accession>A0A0K9Q061</accession>
<protein>
    <recommendedName>
        <fullName evidence="8">TPX2 C-terminal domain-containing protein</fullName>
    </recommendedName>
</protein>
<keyword evidence="6" id="KW-0175">Coiled coil</keyword>
<reference evidence="10" key="1">
    <citation type="journal article" date="2016" name="Nature">
        <title>The genome of the seagrass Zostera marina reveals angiosperm adaptation to the sea.</title>
        <authorList>
            <person name="Olsen J.L."/>
            <person name="Rouze P."/>
            <person name="Verhelst B."/>
            <person name="Lin Y.-C."/>
            <person name="Bayer T."/>
            <person name="Collen J."/>
            <person name="Dattolo E."/>
            <person name="De Paoli E."/>
            <person name="Dittami S."/>
            <person name="Maumus F."/>
            <person name="Michel G."/>
            <person name="Kersting A."/>
            <person name="Lauritano C."/>
            <person name="Lohaus R."/>
            <person name="Toepel M."/>
            <person name="Tonon T."/>
            <person name="Vanneste K."/>
            <person name="Amirebrahimi M."/>
            <person name="Brakel J."/>
            <person name="Bostroem C."/>
            <person name="Chovatia M."/>
            <person name="Grimwood J."/>
            <person name="Jenkins J.W."/>
            <person name="Jueterbock A."/>
            <person name="Mraz A."/>
            <person name="Stam W.T."/>
            <person name="Tice H."/>
            <person name="Bornberg-Bauer E."/>
            <person name="Green P.J."/>
            <person name="Pearson G.A."/>
            <person name="Procaccini G."/>
            <person name="Duarte C.M."/>
            <person name="Schmutz J."/>
            <person name="Reusch T.B.H."/>
            <person name="Van de Peer Y."/>
        </authorList>
    </citation>
    <scope>NUCLEOTIDE SEQUENCE [LARGE SCALE GENOMIC DNA]</scope>
    <source>
        <strain evidence="10">cv. Finnish</strain>
    </source>
</reference>
<feature type="domain" description="TPX2 C-terminal" evidence="8">
    <location>
        <begin position="597"/>
        <end position="666"/>
    </location>
</feature>
<dbReference type="GO" id="GO:0000226">
    <property type="term" value="P:microtubule cytoskeleton organization"/>
    <property type="evidence" value="ECO:0007669"/>
    <property type="project" value="InterPro"/>
</dbReference>
<gene>
    <name evidence="9" type="ORF">ZOSMA_13G00980</name>
</gene>
<feature type="compositionally biased region" description="Basic and acidic residues" evidence="7">
    <location>
        <begin position="438"/>
        <end position="448"/>
    </location>
</feature>
<feature type="compositionally biased region" description="Basic and acidic residues" evidence="7">
    <location>
        <begin position="312"/>
        <end position="321"/>
    </location>
</feature>
<dbReference type="AlphaFoldDB" id="A0A0K9Q061"/>
<feature type="compositionally biased region" description="Polar residues" evidence="7">
    <location>
        <begin position="31"/>
        <end position="54"/>
    </location>
</feature>
<evidence type="ECO:0000256" key="3">
    <source>
        <dbReference type="ARBA" id="ARBA00022490"/>
    </source>
</evidence>
<feature type="compositionally biased region" description="Polar residues" evidence="7">
    <location>
        <begin position="191"/>
        <end position="211"/>
    </location>
</feature>
<feature type="region of interest" description="Disordered" evidence="7">
    <location>
        <begin position="30"/>
        <end position="79"/>
    </location>
</feature>
<dbReference type="PANTHER" id="PTHR46372:SF2">
    <property type="entry name" value="PROTEIN WVD2-LIKE 3"/>
    <property type="match status" value="1"/>
</dbReference>
<feature type="coiled-coil region" evidence="6">
    <location>
        <begin position="604"/>
        <end position="638"/>
    </location>
</feature>
<feature type="compositionally biased region" description="Polar residues" evidence="7">
    <location>
        <begin position="677"/>
        <end position="716"/>
    </location>
</feature>
<dbReference type="InterPro" id="IPR044806">
    <property type="entry name" value="WVD2/WDL1-4"/>
</dbReference>
<feature type="compositionally biased region" description="Basic and acidic residues" evidence="7">
    <location>
        <begin position="457"/>
        <end position="467"/>
    </location>
</feature>
<feature type="compositionally biased region" description="Basic and acidic residues" evidence="7">
    <location>
        <begin position="56"/>
        <end position="65"/>
    </location>
</feature>